<feature type="chain" id="PRO_5024845547" evidence="1">
    <location>
        <begin position="21"/>
        <end position="88"/>
    </location>
</feature>
<proteinExistence type="predicted"/>
<dbReference type="AlphaFoldDB" id="A0A5N6U590"/>
<feature type="signal peptide" evidence="1">
    <location>
        <begin position="1"/>
        <end position="20"/>
    </location>
</feature>
<dbReference type="EMBL" id="ML742036">
    <property type="protein sequence ID" value="KAE8153700.1"/>
    <property type="molecule type" value="Genomic_DNA"/>
</dbReference>
<evidence type="ECO:0000313" key="3">
    <source>
        <dbReference type="Proteomes" id="UP000325780"/>
    </source>
</evidence>
<protein>
    <submittedName>
        <fullName evidence="2">Uncharacterized protein</fullName>
    </submittedName>
</protein>
<keyword evidence="3" id="KW-1185">Reference proteome</keyword>
<dbReference type="Proteomes" id="UP000325780">
    <property type="component" value="Unassembled WGS sequence"/>
</dbReference>
<evidence type="ECO:0000313" key="2">
    <source>
        <dbReference type="EMBL" id="KAE8153700.1"/>
    </source>
</evidence>
<name>A0A5N6U590_ASPAV</name>
<accession>A0A5N6U590</accession>
<keyword evidence="1" id="KW-0732">Signal</keyword>
<reference evidence="2 3" key="1">
    <citation type="submission" date="2019-04" db="EMBL/GenBank/DDBJ databases">
        <title>Friends and foes A comparative genomics study of 23 Aspergillus species from section Flavi.</title>
        <authorList>
            <consortium name="DOE Joint Genome Institute"/>
            <person name="Kjaerbolling I."/>
            <person name="Vesth T."/>
            <person name="Frisvad J.C."/>
            <person name="Nybo J.L."/>
            <person name="Theobald S."/>
            <person name="Kildgaard S."/>
            <person name="Isbrandt T."/>
            <person name="Kuo A."/>
            <person name="Sato A."/>
            <person name="Lyhne E.K."/>
            <person name="Kogle M.E."/>
            <person name="Wiebenga A."/>
            <person name="Kun R.S."/>
            <person name="Lubbers R.J."/>
            <person name="Makela M.R."/>
            <person name="Barry K."/>
            <person name="Chovatia M."/>
            <person name="Clum A."/>
            <person name="Daum C."/>
            <person name="Haridas S."/>
            <person name="He G."/>
            <person name="LaButti K."/>
            <person name="Lipzen A."/>
            <person name="Mondo S."/>
            <person name="Riley R."/>
            <person name="Salamov A."/>
            <person name="Simmons B.A."/>
            <person name="Magnuson J.K."/>
            <person name="Henrissat B."/>
            <person name="Mortensen U.H."/>
            <person name="Larsen T.O."/>
            <person name="Devries R.P."/>
            <person name="Grigoriev I.V."/>
            <person name="Machida M."/>
            <person name="Baker S.E."/>
            <person name="Andersen M.R."/>
        </authorList>
    </citation>
    <scope>NUCLEOTIDE SEQUENCE [LARGE SCALE GENOMIC DNA]</scope>
    <source>
        <strain evidence="2 3">IBT 18842</strain>
    </source>
</reference>
<evidence type="ECO:0000256" key="1">
    <source>
        <dbReference type="SAM" id="SignalP"/>
    </source>
</evidence>
<sequence>MKFFAILPMFVLAHFALGEGEDVLKNLEPENCREGECNKPPGCQDCTTYVEVIQTVRPAVTVSMTNTHIECPTTIAQSTIGCKPTGSS</sequence>
<organism evidence="2 3">
    <name type="scientific">Aspergillus avenaceus</name>
    <dbReference type="NCBI Taxonomy" id="36643"/>
    <lineage>
        <taxon>Eukaryota</taxon>
        <taxon>Fungi</taxon>
        <taxon>Dikarya</taxon>
        <taxon>Ascomycota</taxon>
        <taxon>Pezizomycotina</taxon>
        <taxon>Eurotiomycetes</taxon>
        <taxon>Eurotiomycetidae</taxon>
        <taxon>Eurotiales</taxon>
        <taxon>Aspergillaceae</taxon>
        <taxon>Aspergillus</taxon>
        <taxon>Aspergillus subgen. Circumdati</taxon>
    </lineage>
</organism>
<gene>
    <name evidence="2" type="ORF">BDV25DRAFT_18267</name>
</gene>